<proteinExistence type="inferred from homology"/>
<dbReference type="InterPro" id="IPR005249">
    <property type="entry name" value="YqeK"/>
</dbReference>
<keyword evidence="9 14" id="KW-0067">ATP-binding</keyword>
<dbReference type="GO" id="GO:0009435">
    <property type="term" value="P:NAD+ biosynthetic process"/>
    <property type="evidence" value="ECO:0007669"/>
    <property type="project" value="UniProtKB-UniRule"/>
</dbReference>
<dbReference type="EC" id="2.7.7.18" evidence="14"/>
<dbReference type="GO" id="GO:0004515">
    <property type="term" value="F:nicotinate-nucleotide adenylyltransferase activity"/>
    <property type="evidence" value="ECO:0007669"/>
    <property type="project" value="UniProtKB-UniRule"/>
</dbReference>
<evidence type="ECO:0000256" key="3">
    <source>
        <dbReference type="ARBA" id="ARBA00022642"/>
    </source>
</evidence>
<dbReference type="SMART" id="SM00471">
    <property type="entry name" value="HDc"/>
    <property type="match status" value="1"/>
</dbReference>
<comment type="function">
    <text evidence="1 14">Catalyzes the reversible adenylation of nicotinate mononucleotide (NaMN) to nicotinic acid adenine dinucleotide (NaAD).</text>
</comment>
<name>A0A9D1CP71_9FIRM</name>
<dbReference type="SUPFAM" id="SSF52374">
    <property type="entry name" value="Nucleotidylyl transferase"/>
    <property type="match status" value="1"/>
</dbReference>
<evidence type="ECO:0000256" key="10">
    <source>
        <dbReference type="ARBA" id="ARBA00023004"/>
    </source>
</evidence>
<dbReference type="Gene3D" id="1.10.3210.10">
    <property type="entry name" value="Hypothetical protein af1432"/>
    <property type="match status" value="1"/>
</dbReference>
<dbReference type="NCBIfam" id="TIGR00488">
    <property type="entry name" value="bis(5'-nucleosyl)-tetraphosphatase (symmetrical) YqeK"/>
    <property type="match status" value="1"/>
</dbReference>
<evidence type="ECO:0000259" key="15">
    <source>
        <dbReference type="SMART" id="SM00471"/>
    </source>
</evidence>
<comment type="caution">
    <text evidence="16">The sequence shown here is derived from an EMBL/GenBank/DDBJ whole genome shotgun (WGS) entry which is preliminary data.</text>
</comment>
<dbReference type="InterPro" id="IPR003607">
    <property type="entry name" value="HD/PDEase_dom"/>
</dbReference>
<evidence type="ECO:0000256" key="8">
    <source>
        <dbReference type="ARBA" id="ARBA00022801"/>
    </source>
</evidence>
<keyword evidence="5 14" id="KW-0548">Nucleotidyltransferase</keyword>
<evidence type="ECO:0000256" key="6">
    <source>
        <dbReference type="ARBA" id="ARBA00022723"/>
    </source>
</evidence>
<evidence type="ECO:0000256" key="7">
    <source>
        <dbReference type="ARBA" id="ARBA00022741"/>
    </source>
</evidence>
<dbReference type="PANTHER" id="PTHR39321">
    <property type="entry name" value="NICOTINATE-NUCLEOTIDE ADENYLYLTRANSFERASE-RELATED"/>
    <property type="match status" value="1"/>
</dbReference>
<dbReference type="AlphaFoldDB" id="A0A9D1CP71"/>
<dbReference type="Proteomes" id="UP000886874">
    <property type="component" value="Unassembled WGS sequence"/>
</dbReference>
<dbReference type="GO" id="GO:0005524">
    <property type="term" value="F:ATP binding"/>
    <property type="evidence" value="ECO:0007669"/>
    <property type="project" value="UniProtKB-KW"/>
</dbReference>
<comment type="catalytic activity">
    <reaction evidence="13">
        <text>P(1),P(4)-bis(5'-adenosyl) tetraphosphate + H2O = 2 ADP + 2 H(+)</text>
        <dbReference type="Rhea" id="RHEA:24252"/>
        <dbReference type="ChEBI" id="CHEBI:15377"/>
        <dbReference type="ChEBI" id="CHEBI:15378"/>
        <dbReference type="ChEBI" id="CHEBI:58141"/>
        <dbReference type="ChEBI" id="CHEBI:456216"/>
        <dbReference type="EC" id="3.6.1.41"/>
    </reaction>
</comment>
<keyword evidence="3 14" id="KW-0662">Pyridine nucleotide biosynthesis</keyword>
<dbReference type="InterPro" id="IPR014729">
    <property type="entry name" value="Rossmann-like_a/b/a_fold"/>
</dbReference>
<dbReference type="SUPFAM" id="SSF109604">
    <property type="entry name" value="HD-domain/PDEase-like"/>
    <property type="match status" value="1"/>
</dbReference>
<dbReference type="Pfam" id="PF01467">
    <property type="entry name" value="CTP_transf_like"/>
    <property type="match status" value="1"/>
</dbReference>
<evidence type="ECO:0000313" key="17">
    <source>
        <dbReference type="Proteomes" id="UP000886874"/>
    </source>
</evidence>
<keyword evidence="7 14" id="KW-0547">Nucleotide-binding</keyword>
<comment type="pathway">
    <text evidence="2 14">Cofactor biosynthesis; NAD(+) biosynthesis; deamido-NAD(+) from nicotinate D-ribonucleotide: step 1/1.</text>
</comment>
<dbReference type="CDD" id="cd02165">
    <property type="entry name" value="NMNAT"/>
    <property type="match status" value="1"/>
</dbReference>
<evidence type="ECO:0000256" key="1">
    <source>
        <dbReference type="ARBA" id="ARBA00002324"/>
    </source>
</evidence>
<dbReference type="Pfam" id="PF01966">
    <property type="entry name" value="HD"/>
    <property type="match status" value="1"/>
</dbReference>
<comment type="similarity">
    <text evidence="14">Belongs to the NadD family.</text>
</comment>
<evidence type="ECO:0000256" key="5">
    <source>
        <dbReference type="ARBA" id="ARBA00022695"/>
    </source>
</evidence>
<evidence type="ECO:0000256" key="13">
    <source>
        <dbReference type="ARBA" id="ARBA00049417"/>
    </source>
</evidence>
<evidence type="ECO:0000256" key="9">
    <source>
        <dbReference type="ARBA" id="ARBA00022840"/>
    </source>
</evidence>
<keyword evidence="11 14" id="KW-0520">NAD</keyword>
<keyword evidence="4 14" id="KW-0808">Transferase</keyword>
<feature type="domain" description="HD/PDEase" evidence="15">
    <location>
        <begin position="221"/>
        <end position="348"/>
    </location>
</feature>
<keyword evidence="6" id="KW-0479">Metal-binding</keyword>
<dbReference type="InterPro" id="IPR006674">
    <property type="entry name" value="HD_domain"/>
</dbReference>
<evidence type="ECO:0000256" key="4">
    <source>
        <dbReference type="ARBA" id="ARBA00022679"/>
    </source>
</evidence>
<evidence type="ECO:0000256" key="12">
    <source>
        <dbReference type="ARBA" id="ARBA00048721"/>
    </source>
</evidence>
<reference evidence="16" key="1">
    <citation type="submission" date="2020-10" db="EMBL/GenBank/DDBJ databases">
        <authorList>
            <person name="Gilroy R."/>
        </authorList>
    </citation>
    <scope>NUCLEOTIDE SEQUENCE</scope>
    <source>
        <strain evidence="16">ChiSjej2B20-13462</strain>
    </source>
</reference>
<evidence type="ECO:0000313" key="16">
    <source>
        <dbReference type="EMBL" id="HIQ70235.1"/>
    </source>
</evidence>
<dbReference type="PANTHER" id="PTHR39321:SF3">
    <property type="entry name" value="PHOSPHOPANTETHEINE ADENYLYLTRANSFERASE"/>
    <property type="match status" value="1"/>
</dbReference>
<organism evidence="16 17">
    <name type="scientific">Candidatus Avoscillospira stercorigallinarum</name>
    <dbReference type="NCBI Taxonomy" id="2840708"/>
    <lineage>
        <taxon>Bacteria</taxon>
        <taxon>Bacillati</taxon>
        <taxon>Bacillota</taxon>
        <taxon>Clostridia</taxon>
        <taxon>Eubacteriales</taxon>
        <taxon>Oscillospiraceae</taxon>
        <taxon>Oscillospiraceae incertae sedis</taxon>
        <taxon>Candidatus Avoscillospira</taxon>
    </lineage>
</organism>
<dbReference type="GO" id="GO:0008803">
    <property type="term" value="F:bis(5'-nucleosyl)-tetraphosphatase (symmetrical) activity"/>
    <property type="evidence" value="ECO:0007669"/>
    <property type="project" value="UniProtKB-EC"/>
</dbReference>
<evidence type="ECO:0000256" key="11">
    <source>
        <dbReference type="ARBA" id="ARBA00023027"/>
    </source>
</evidence>
<keyword evidence="8" id="KW-0378">Hydrolase</keyword>
<protein>
    <recommendedName>
        <fullName evidence="14">Probable nicotinate-nucleotide adenylyltransferase</fullName>
        <ecNumber evidence="14">2.7.7.18</ecNumber>
    </recommendedName>
    <alternativeName>
        <fullName evidence="14">Deamido-NAD(+) diphosphorylase</fullName>
    </alternativeName>
    <alternativeName>
        <fullName evidence="14">Deamido-NAD(+) pyrophosphorylase</fullName>
    </alternativeName>
    <alternativeName>
        <fullName evidence="14">Nicotinate mononucleotide adenylyltransferase</fullName>
        <shortName evidence="14">NaMN adenylyltransferase</shortName>
    </alternativeName>
</protein>
<dbReference type="EMBL" id="DVFN01000110">
    <property type="protein sequence ID" value="HIQ70235.1"/>
    <property type="molecule type" value="Genomic_DNA"/>
</dbReference>
<dbReference type="InterPro" id="IPR004821">
    <property type="entry name" value="Cyt_trans-like"/>
</dbReference>
<dbReference type="NCBIfam" id="TIGR00482">
    <property type="entry name" value="nicotinate (nicotinamide) nucleotide adenylyltransferase"/>
    <property type="match status" value="1"/>
</dbReference>
<dbReference type="NCBIfam" id="TIGR00125">
    <property type="entry name" value="cyt_tran_rel"/>
    <property type="match status" value="1"/>
</dbReference>
<dbReference type="GO" id="GO:0046872">
    <property type="term" value="F:metal ion binding"/>
    <property type="evidence" value="ECO:0007669"/>
    <property type="project" value="UniProtKB-KW"/>
</dbReference>
<reference evidence="16" key="2">
    <citation type="journal article" date="2021" name="PeerJ">
        <title>Extensive microbial diversity within the chicken gut microbiome revealed by metagenomics and culture.</title>
        <authorList>
            <person name="Gilroy R."/>
            <person name="Ravi A."/>
            <person name="Getino M."/>
            <person name="Pursley I."/>
            <person name="Horton D.L."/>
            <person name="Alikhan N.F."/>
            <person name="Baker D."/>
            <person name="Gharbi K."/>
            <person name="Hall N."/>
            <person name="Watson M."/>
            <person name="Adriaenssens E.M."/>
            <person name="Foster-Nyarko E."/>
            <person name="Jarju S."/>
            <person name="Secka A."/>
            <person name="Antonio M."/>
            <person name="Oren A."/>
            <person name="Chaudhuri R.R."/>
            <person name="La Ragione R."/>
            <person name="Hildebrand F."/>
            <person name="Pallen M.J."/>
        </authorList>
    </citation>
    <scope>NUCLEOTIDE SEQUENCE</scope>
    <source>
        <strain evidence="16">ChiSjej2B20-13462</strain>
    </source>
</reference>
<comment type="catalytic activity">
    <reaction evidence="12 14">
        <text>nicotinate beta-D-ribonucleotide + ATP + H(+) = deamido-NAD(+) + diphosphate</text>
        <dbReference type="Rhea" id="RHEA:22860"/>
        <dbReference type="ChEBI" id="CHEBI:15378"/>
        <dbReference type="ChEBI" id="CHEBI:30616"/>
        <dbReference type="ChEBI" id="CHEBI:33019"/>
        <dbReference type="ChEBI" id="CHEBI:57502"/>
        <dbReference type="ChEBI" id="CHEBI:58437"/>
        <dbReference type="EC" id="2.7.7.18"/>
    </reaction>
</comment>
<dbReference type="InterPro" id="IPR005248">
    <property type="entry name" value="NadD/NMNAT"/>
</dbReference>
<dbReference type="Gene3D" id="3.40.50.620">
    <property type="entry name" value="HUPs"/>
    <property type="match status" value="1"/>
</dbReference>
<gene>
    <name evidence="14 16" type="primary">nadD</name>
    <name evidence="16" type="ORF">IAA67_07900</name>
</gene>
<dbReference type="HAMAP" id="MF_00244">
    <property type="entry name" value="NaMN_adenylyltr"/>
    <property type="match status" value="1"/>
</dbReference>
<evidence type="ECO:0000256" key="2">
    <source>
        <dbReference type="ARBA" id="ARBA00005019"/>
    </source>
</evidence>
<sequence>MAKIGIYGGTFNPPHLGHILAAKEFQRVLGLDLLLFVPVYLPPHKVLPPDTPDATRRLELLRLATENVPFALVDDLEFRRAGASYTVETLRALKERYPRDKLYLCMGTDMLLSFDSWYHPKEICALAQVVMAHRNDADESTLEDYAHTFKKRYGKAPLFIPNDFLEMSSTAVRRLLILGGAEADLDPKVYRRIHELGLYGVNRNRKNLPFEQLKQESLQLHNESRVNHVIGCSETAVELAKVHGANAEDAARAGILHDVTKALSGADQLRLCETYGIIIDDFLRTHTKLLHAPTAAAVAEHVFGENPAVCEAIRWHTSGRANMSTLEKIIYVADYMEPNRDFPGVEELRRLAYSDLDAALLLGLEMTQEHLAQQHAPMGQASQEAMAFLRQGMKNT</sequence>
<dbReference type="CDD" id="cd00077">
    <property type="entry name" value="HDc"/>
    <property type="match status" value="1"/>
</dbReference>
<evidence type="ECO:0000256" key="14">
    <source>
        <dbReference type="HAMAP-Rule" id="MF_00244"/>
    </source>
</evidence>
<accession>A0A9D1CP71</accession>
<keyword evidence="10" id="KW-0408">Iron</keyword>